<sequence length="201" mass="20813">MGRSVITAAEVEAASGPSLVVPTDAIVTPLARDVAKDRGISIVRGGPVAAPPRADDALTTKIRSIVSSMLGSGGGELAAPTSRPRVKLARQADARLEPFPYPGPPPSMAVTAGDVVTADDGAPMAAGYLTLTKGAFPWTLTYDEIQIVLEGELHLGGDGGDQIGRPGDILYVPKGSSITFGTPSWAKFIYVTFPANWEEGL</sequence>
<keyword evidence="1" id="KW-0808">Transferase</keyword>
<dbReference type="PANTHER" id="PTHR36169:SF1">
    <property type="entry name" value="ACETATE KINASE EUTQ"/>
    <property type="match status" value="1"/>
</dbReference>
<gene>
    <name evidence="1" type="primary">eutQ</name>
    <name evidence="1" type="ORF">GCM10025789_23680</name>
</gene>
<dbReference type="InterPro" id="IPR014710">
    <property type="entry name" value="RmlC-like_jellyroll"/>
</dbReference>
<comment type="caution">
    <text evidence="1">The sequence shown here is derived from an EMBL/GenBank/DDBJ whole genome shotgun (WGS) entry which is preliminary data.</text>
</comment>
<evidence type="ECO:0000313" key="1">
    <source>
        <dbReference type="EMBL" id="GAA4903936.1"/>
    </source>
</evidence>
<dbReference type="Gene3D" id="2.60.120.10">
    <property type="entry name" value="Jelly Rolls"/>
    <property type="match status" value="1"/>
</dbReference>
<reference evidence="2" key="1">
    <citation type="journal article" date="2019" name="Int. J. Syst. Evol. Microbiol.">
        <title>The Global Catalogue of Microorganisms (GCM) 10K type strain sequencing project: providing services to taxonomists for standard genome sequencing and annotation.</title>
        <authorList>
            <consortium name="The Broad Institute Genomics Platform"/>
            <consortium name="The Broad Institute Genome Sequencing Center for Infectious Disease"/>
            <person name="Wu L."/>
            <person name="Ma J."/>
        </authorList>
    </citation>
    <scope>NUCLEOTIDE SEQUENCE [LARGE SCALE GENOMIC DNA]</scope>
    <source>
        <strain evidence="2">JCM 19125</strain>
    </source>
</reference>
<keyword evidence="2" id="KW-1185">Reference proteome</keyword>
<evidence type="ECO:0000313" key="2">
    <source>
        <dbReference type="Proteomes" id="UP001501521"/>
    </source>
</evidence>
<dbReference type="Proteomes" id="UP001501521">
    <property type="component" value="Unassembled WGS sequence"/>
</dbReference>
<organism evidence="1 2">
    <name type="scientific">Tessaracoccus lubricantis</name>
    <dbReference type="NCBI Taxonomy" id="545543"/>
    <lineage>
        <taxon>Bacteria</taxon>
        <taxon>Bacillati</taxon>
        <taxon>Actinomycetota</taxon>
        <taxon>Actinomycetes</taxon>
        <taxon>Propionibacteriales</taxon>
        <taxon>Propionibacteriaceae</taxon>
        <taxon>Tessaracoccus</taxon>
    </lineage>
</organism>
<dbReference type="InterPro" id="IPR010424">
    <property type="entry name" value="EutQ"/>
</dbReference>
<accession>A0ABP9FLQ2</accession>
<protein>
    <submittedName>
        <fullName evidence="1">Ethanolamine utilization acetate kinase EutQ</fullName>
    </submittedName>
</protein>
<dbReference type="RefSeq" id="WP_345583100.1">
    <property type="nucleotide sequence ID" value="NZ_BAABLV010000036.1"/>
</dbReference>
<dbReference type="PANTHER" id="PTHR36169">
    <property type="entry name" value="ETHANOLAMINE UTILIZATION PROTEIN EUTQ"/>
    <property type="match status" value="1"/>
</dbReference>
<proteinExistence type="predicted"/>
<name>A0ABP9FLQ2_9ACTN</name>
<dbReference type="CDD" id="cd02228">
    <property type="entry name" value="cupin_EutQ"/>
    <property type="match status" value="1"/>
</dbReference>
<dbReference type="Pfam" id="PF06249">
    <property type="entry name" value="EutQ"/>
    <property type="match status" value="1"/>
</dbReference>
<keyword evidence="1" id="KW-0418">Kinase</keyword>
<dbReference type="EMBL" id="BAABLV010000036">
    <property type="protein sequence ID" value="GAA4903936.1"/>
    <property type="molecule type" value="Genomic_DNA"/>
</dbReference>
<dbReference type="SUPFAM" id="SSF51182">
    <property type="entry name" value="RmlC-like cupins"/>
    <property type="match status" value="1"/>
</dbReference>
<dbReference type="InterPro" id="IPR011051">
    <property type="entry name" value="RmlC_Cupin_sf"/>
</dbReference>
<dbReference type="GO" id="GO:0016301">
    <property type="term" value="F:kinase activity"/>
    <property type="evidence" value="ECO:0007669"/>
    <property type="project" value="UniProtKB-KW"/>
</dbReference>